<dbReference type="SUPFAM" id="SSF55909">
    <property type="entry name" value="Pentein"/>
    <property type="match status" value="1"/>
</dbReference>
<accession>A0A6J5LX73</accession>
<sequence>MIPVVNSHNSWSQLEEVWLGDVYPAAWYDHLEPAVRDVFQQLTAITQEDLNSIQRTLEQFNIKVQRPIYKEIDSFVQSNGQLVKPSITPRDDFVVIGNTLYTPSSPQPQWAHAMADYRADPNSRVRLGQGPFICGANVVRVGRDLIIDTGYAPEAYQNVIIDHQEYPEYRLHVLNNGGHLDGCFAVLKPGLLLANHYFDDYERTFPGWEIIMLDNPTYQAAPSLGNFQKYPVQNGKFWDPAVGTNYAFNQHVIQHALDWVGMYTETYFELNCLVINESNVVMLAENEILANELSRHGITVHWVPFRARSFWDGAMHCLTVDIRRQSTIEDFFPERG</sequence>
<gene>
    <name evidence="3" type="ORF">UFOVP328_76</name>
</gene>
<dbReference type="InterPro" id="IPR033195">
    <property type="entry name" value="AmidinoTrfase"/>
</dbReference>
<evidence type="ECO:0000256" key="1">
    <source>
        <dbReference type="ARBA" id="ARBA00006943"/>
    </source>
</evidence>
<organism evidence="3">
    <name type="scientific">uncultured Caudovirales phage</name>
    <dbReference type="NCBI Taxonomy" id="2100421"/>
    <lineage>
        <taxon>Viruses</taxon>
        <taxon>Duplodnaviria</taxon>
        <taxon>Heunggongvirae</taxon>
        <taxon>Uroviricota</taxon>
        <taxon>Caudoviricetes</taxon>
        <taxon>Peduoviridae</taxon>
        <taxon>Maltschvirus</taxon>
        <taxon>Maltschvirus maltsch</taxon>
    </lineage>
</organism>
<reference evidence="3" key="1">
    <citation type="submission" date="2020-04" db="EMBL/GenBank/DDBJ databases">
        <authorList>
            <person name="Chiriac C."/>
            <person name="Salcher M."/>
            <person name="Ghai R."/>
            <person name="Kavagutti S V."/>
        </authorList>
    </citation>
    <scope>NUCLEOTIDE SEQUENCE</scope>
</reference>
<evidence type="ECO:0000313" key="3">
    <source>
        <dbReference type="EMBL" id="CAB4137763.1"/>
    </source>
</evidence>
<evidence type="ECO:0008006" key="4">
    <source>
        <dbReference type="Google" id="ProtNLM"/>
    </source>
</evidence>
<dbReference type="EMBL" id="LR796341">
    <property type="protein sequence ID" value="CAB4137763.1"/>
    <property type="molecule type" value="Genomic_DNA"/>
</dbReference>
<dbReference type="GO" id="GO:0015067">
    <property type="term" value="F:amidinotransferase activity"/>
    <property type="evidence" value="ECO:0007669"/>
    <property type="project" value="InterPro"/>
</dbReference>
<protein>
    <recommendedName>
        <fullName evidence="4">Inosamine-phosphate amidinotransferase 1</fullName>
    </recommendedName>
</protein>
<evidence type="ECO:0000256" key="2">
    <source>
        <dbReference type="ARBA" id="ARBA00022679"/>
    </source>
</evidence>
<proteinExistence type="inferred from homology"/>
<keyword evidence="2" id="KW-0808">Transferase</keyword>
<dbReference type="PANTHER" id="PTHR10488:SF1">
    <property type="entry name" value="GLYCINE AMIDINOTRANSFERASE, MITOCHONDRIAL"/>
    <property type="match status" value="1"/>
</dbReference>
<dbReference type="Gene3D" id="3.75.10.10">
    <property type="entry name" value="L-arginine/glycine Amidinotransferase, Chain A"/>
    <property type="match status" value="1"/>
</dbReference>
<dbReference type="PANTHER" id="PTHR10488">
    <property type="entry name" value="GLYCINE AMIDINOTRANSFERASE, MITOCHONDRIAL"/>
    <property type="match status" value="1"/>
</dbReference>
<comment type="similarity">
    <text evidence="1">Belongs to the amidinotransferase family.</text>
</comment>
<name>A0A6J5LX73_9CAUD</name>